<dbReference type="GO" id="GO:1990904">
    <property type="term" value="C:ribonucleoprotein complex"/>
    <property type="evidence" value="ECO:0007669"/>
    <property type="project" value="UniProtKB-KW"/>
</dbReference>
<evidence type="ECO:0000259" key="9">
    <source>
        <dbReference type="Pfam" id="PF00177"/>
    </source>
</evidence>
<name>A0A4U0UF39_9PEZI</name>
<keyword evidence="5" id="KW-0687">Ribonucleoprotein</keyword>
<dbReference type="CDD" id="cd14868">
    <property type="entry name" value="uS7_Mitochondria_Fungi"/>
    <property type="match status" value="1"/>
</dbReference>
<dbReference type="GO" id="GO:0006412">
    <property type="term" value="P:translation"/>
    <property type="evidence" value="ECO:0007669"/>
    <property type="project" value="InterPro"/>
</dbReference>
<evidence type="ECO:0000313" key="11">
    <source>
        <dbReference type="Proteomes" id="UP000308549"/>
    </source>
</evidence>
<dbReference type="SUPFAM" id="SSF47973">
    <property type="entry name" value="Ribosomal protein S7"/>
    <property type="match status" value="1"/>
</dbReference>
<feature type="compositionally biased region" description="Basic and acidic residues" evidence="8">
    <location>
        <begin position="59"/>
        <end position="70"/>
    </location>
</feature>
<dbReference type="Proteomes" id="UP000308549">
    <property type="component" value="Unassembled WGS sequence"/>
</dbReference>
<evidence type="ECO:0000256" key="8">
    <source>
        <dbReference type="SAM" id="MobiDB-lite"/>
    </source>
</evidence>
<comment type="function">
    <text evidence="6">Component of the mitochondrial ribosome (mitoribosome), a dedicated translation machinery responsible for the synthesis of mitochondrial genome-encoded proteins, including at least some of the essential transmembrane subunits of the mitochondrial respiratory chain. The mitoribosomes are attached to the mitochondrial inner membrane and translation products are cotranslationally integrated into the membrane.</text>
</comment>
<evidence type="ECO:0000256" key="4">
    <source>
        <dbReference type="ARBA" id="ARBA00023128"/>
    </source>
</evidence>
<feature type="compositionally biased region" description="Polar residues" evidence="8">
    <location>
        <begin position="49"/>
        <end position="58"/>
    </location>
</feature>
<evidence type="ECO:0000256" key="2">
    <source>
        <dbReference type="ARBA" id="ARBA00007151"/>
    </source>
</evidence>
<evidence type="ECO:0000256" key="6">
    <source>
        <dbReference type="ARBA" id="ARBA00037226"/>
    </source>
</evidence>
<dbReference type="Gene3D" id="1.10.455.10">
    <property type="entry name" value="Ribosomal protein S7 domain"/>
    <property type="match status" value="1"/>
</dbReference>
<evidence type="ECO:0000313" key="10">
    <source>
        <dbReference type="EMBL" id="TKA34170.1"/>
    </source>
</evidence>
<comment type="subcellular location">
    <subcellularLocation>
        <location evidence="1">Mitochondrion</location>
    </subcellularLocation>
</comment>
<reference evidence="10 11" key="1">
    <citation type="submission" date="2017-03" db="EMBL/GenBank/DDBJ databases">
        <title>Genomes of endolithic fungi from Antarctica.</title>
        <authorList>
            <person name="Coleine C."/>
            <person name="Masonjones S."/>
            <person name="Stajich J.E."/>
        </authorList>
    </citation>
    <scope>NUCLEOTIDE SEQUENCE [LARGE SCALE GENOMIC DNA]</scope>
    <source>
        <strain evidence="10 11">CCFEE 6315</strain>
    </source>
</reference>
<evidence type="ECO:0000256" key="1">
    <source>
        <dbReference type="ARBA" id="ARBA00004173"/>
    </source>
</evidence>
<keyword evidence="3" id="KW-0689">Ribosomal protein</keyword>
<dbReference type="InterPro" id="IPR036823">
    <property type="entry name" value="Ribosomal_uS7_dom_sf"/>
</dbReference>
<comment type="caution">
    <text evidence="10">The sequence shown here is derived from an EMBL/GenBank/DDBJ whole genome shotgun (WGS) entry which is preliminary data.</text>
</comment>
<dbReference type="GO" id="GO:0005840">
    <property type="term" value="C:ribosome"/>
    <property type="evidence" value="ECO:0007669"/>
    <property type="project" value="UniProtKB-KW"/>
</dbReference>
<dbReference type="InterPro" id="IPR023798">
    <property type="entry name" value="Ribosomal_uS7_dom"/>
</dbReference>
<dbReference type="EMBL" id="NAJL01000001">
    <property type="protein sequence ID" value="TKA34170.1"/>
    <property type="molecule type" value="Genomic_DNA"/>
</dbReference>
<sequence>MPPSINSFAGVRALALRSRPTAAFRPAAGGLSRHYADERNGGGRLPQAQEGQSGPNMHQQEHVSEEDAKMKKVMGQEGPDIEGQGTPVQDILKQDAEARKNAPEVMKASVKSSQSAQNARPAAPAGMGGRRDFSTWTRRRMPDLTPQSFDSSSAPLDPAMIPSDDQRATYTGYTAEAQPPTPADMSIQEENKGHRFPLPALPLPPNSNHKYRYDPVVQQVTNLLMQDGKKAAAQRNMNVILSTLRTAPAPTYSPQRPLLPGAPPASHLPLHPVLYLTLAIDSIAPLLRIRSQRGAAGGGVALQIPLPLGLRQRRRTAFMWILDAASKRKSRGSGNDMFATRVAEELIAVVEGRSGVWEKRSAVHRLGTTARSNLTYSTRGRR</sequence>
<feature type="region of interest" description="Disordered" evidence="8">
    <location>
        <begin position="23"/>
        <end position="133"/>
    </location>
</feature>
<dbReference type="GO" id="GO:0005739">
    <property type="term" value="C:mitochondrion"/>
    <property type="evidence" value="ECO:0007669"/>
    <property type="project" value="UniProtKB-SubCell"/>
</dbReference>
<protein>
    <recommendedName>
        <fullName evidence="7">Small ribosomal subunit protein uS7m</fullName>
    </recommendedName>
</protein>
<proteinExistence type="inferred from homology"/>
<evidence type="ECO:0000256" key="5">
    <source>
        <dbReference type="ARBA" id="ARBA00023274"/>
    </source>
</evidence>
<organism evidence="10 11">
    <name type="scientific">Salinomyces thailandicus</name>
    <dbReference type="NCBI Taxonomy" id="706561"/>
    <lineage>
        <taxon>Eukaryota</taxon>
        <taxon>Fungi</taxon>
        <taxon>Dikarya</taxon>
        <taxon>Ascomycota</taxon>
        <taxon>Pezizomycotina</taxon>
        <taxon>Dothideomycetes</taxon>
        <taxon>Dothideomycetidae</taxon>
        <taxon>Mycosphaerellales</taxon>
        <taxon>Teratosphaeriaceae</taxon>
        <taxon>Salinomyces</taxon>
    </lineage>
</organism>
<dbReference type="AlphaFoldDB" id="A0A4U0UF39"/>
<comment type="similarity">
    <text evidence="2">Belongs to the universal ribosomal protein uS7 family.</text>
</comment>
<dbReference type="InterPro" id="IPR000235">
    <property type="entry name" value="Ribosomal_uS7"/>
</dbReference>
<keyword evidence="11" id="KW-1185">Reference proteome</keyword>
<dbReference type="PANTHER" id="PTHR11205">
    <property type="entry name" value="RIBOSOMAL PROTEIN S7"/>
    <property type="match status" value="1"/>
</dbReference>
<evidence type="ECO:0000256" key="7">
    <source>
        <dbReference type="ARBA" id="ARBA00039306"/>
    </source>
</evidence>
<gene>
    <name evidence="10" type="ORF">B0A50_00150</name>
</gene>
<keyword evidence="4" id="KW-0496">Mitochondrion</keyword>
<dbReference type="OrthoDB" id="9972728at2759"/>
<accession>A0A4U0UF39</accession>
<evidence type="ECO:0000256" key="3">
    <source>
        <dbReference type="ARBA" id="ARBA00022980"/>
    </source>
</evidence>
<dbReference type="FunFam" id="1.10.455.10:FF:000006">
    <property type="entry name" value="37S ribosomal protein S7, mitochondrial"/>
    <property type="match status" value="1"/>
</dbReference>
<feature type="domain" description="Small ribosomal subunit protein uS7" evidence="9">
    <location>
        <begin position="210"/>
        <end position="371"/>
    </location>
</feature>
<dbReference type="InterPro" id="IPR047988">
    <property type="entry name" value="Ribosomal_uS7m_fungi"/>
</dbReference>
<dbReference type="Pfam" id="PF00177">
    <property type="entry name" value="Ribosomal_S7"/>
    <property type="match status" value="1"/>
</dbReference>
<feature type="compositionally biased region" description="Basic and acidic residues" evidence="8">
    <location>
        <begin position="92"/>
        <end position="102"/>
    </location>
</feature>